<dbReference type="InterPro" id="IPR023352">
    <property type="entry name" value="MAPEG-like_dom_sf"/>
</dbReference>
<comment type="subcellular location">
    <subcellularLocation>
        <location evidence="1">Membrane</location>
    </subcellularLocation>
</comment>
<dbReference type="PANTHER" id="PTHR35371">
    <property type="entry name" value="INNER MEMBRANE PROTEIN"/>
    <property type="match status" value="1"/>
</dbReference>
<evidence type="ECO:0000256" key="4">
    <source>
        <dbReference type="ARBA" id="ARBA00023136"/>
    </source>
</evidence>
<name>A0A0A2VWD1_BEABA</name>
<evidence type="ECO:0000256" key="2">
    <source>
        <dbReference type="ARBA" id="ARBA00022692"/>
    </source>
</evidence>
<evidence type="ECO:0008006" key="7">
    <source>
        <dbReference type="Google" id="ProtNLM"/>
    </source>
</evidence>
<dbReference type="eggNOG" id="ENOG502SE3P">
    <property type="taxonomic scope" value="Eukaryota"/>
</dbReference>
<keyword evidence="2" id="KW-0812">Transmembrane</keyword>
<evidence type="ECO:0000313" key="5">
    <source>
        <dbReference type="EMBL" id="KGQ12171.1"/>
    </source>
</evidence>
<protein>
    <recommendedName>
        <fullName evidence="7">Membrane-associated, eicosanoid/glutathione metabolism (MAPEG) protein</fullName>
    </recommendedName>
</protein>
<dbReference type="Gene3D" id="1.20.120.550">
    <property type="entry name" value="Membrane associated eicosanoid/glutathione metabolism-like domain"/>
    <property type="match status" value="1"/>
</dbReference>
<sequence>MPSLSSLFGLSATAGGGDPQFMIAEYLIANILISHTLSSTRGLKWLWRIDNHVSPRTDLEKSGPRAVLEGRLQQSQLDMLRRNESAHANSMEHFPVFATALILAKMAGVSAADINYAGLTYTLARLAFVGNYILSSTLIGAALRPVFWWTAHVACLKLIWRAGKIFNGQ</sequence>
<keyword evidence="3" id="KW-1133">Transmembrane helix</keyword>
<dbReference type="EMBL" id="ANFO01000135">
    <property type="protein sequence ID" value="KGQ12171.1"/>
    <property type="molecule type" value="Genomic_DNA"/>
</dbReference>
<gene>
    <name evidence="5" type="ORF">BBAD15_g2056</name>
</gene>
<dbReference type="Proteomes" id="UP000030106">
    <property type="component" value="Unassembled WGS sequence"/>
</dbReference>
<dbReference type="InterPro" id="IPR001129">
    <property type="entry name" value="Membr-assoc_MAPEG"/>
</dbReference>
<dbReference type="GO" id="GO:0016020">
    <property type="term" value="C:membrane"/>
    <property type="evidence" value="ECO:0007669"/>
    <property type="project" value="UniProtKB-SubCell"/>
</dbReference>
<evidence type="ECO:0000256" key="1">
    <source>
        <dbReference type="ARBA" id="ARBA00004370"/>
    </source>
</evidence>
<dbReference type="HOGENOM" id="CLU_110778_4_0_1"/>
<evidence type="ECO:0000313" key="6">
    <source>
        <dbReference type="Proteomes" id="UP000030106"/>
    </source>
</evidence>
<accession>A0A0A2VWD1</accession>
<dbReference type="OrthoDB" id="2122304at2759"/>
<proteinExistence type="predicted"/>
<dbReference type="SUPFAM" id="SSF161084">
    <property type="entry name" value="MAPEG domain-like"/>
    <property type="match status" value="1"/>
</dbReference>
<dbReference type="Pfam" id="PF01124">
    <property type="entry name" value="MAPEG"/>
    <property type="match status" value="1"/>
</dbReference>
<comment type="caution">
    <text evidence="5">The sequence shown here is derived from an EMBL/GenBank/DDBJ whole genome shotgun (WGS) entry which is preliminary data.</text>
</comment>
<reference evidence="5 6" key="1">
    <citation type="submission" date="2012-10" db="EMBL/GenBank/DDBJ databases">
        <title>Genome sequencing and analysis of entomopathogenic fungi Beauveria bassiana D1-5.</title>
        <authorList>
            <person name="Li Q."/>
            <person name="Wang L."/>
            <person name="Zhang Z."/>
            <person name="Wang Q."/>
            <person name="Ren J."/>
            <person name="Wang M."/>
            <person name="Xu W."/>
            <person name="Wang J."/>
            <person name="Lu Y."/>
            <person name="Du Q."/>
            <person name="Sun Z."/>
        </authorList>
    </citation>
    <scope>NUCLEOTIDE SEQUENCE [LARGE SCALE GENOMIC DNA]</scope>
    <source>
        <strain evidence="5 6">D1-5</strain>
    </source>
</reference>
<keyword evidence="4" id="KW-0472">Membrane</keyword>
<evidence type="ECO:0000256" key="3">
    <source>
        <dbReference type="ARBA" id="ARBA00022989"/>
    </source>
</evidence>
<dbReference type="PANTHER" id="PTHR35371:SF2">
    <property type="entry name" value="MAPEG FAMILY PROTEIN"/>
    <property type="match status" value="1"/>
</dbReference>
<organism evidence="5 6">
    <name type="scientific">Beauveria bassiana D1-5</name>
    <dbReference type="NCBI Taxonomy" id="1245745"/>
    <lineage>
        <taxon>Eukaryota</taxon>
        <taxon>Fungi</taxon>
        <taxon>Dikarya</taxon>
        <taxon>Ascomycota</taxon>
        <taxon>Pezizomycotina</taxon>
        <taxon>Sordariomycetes</taxon>
        <taxon>Hypocreomycetidae</taxon>
        <taxon>Hypocreales</taxon>
        <taxon>Cordycipitaceae</taxon>
        <taxon>Beauveria</taxon>
    </lineage>
</organism>
<dbReference type="AlphaFoldDB" id="A0A0A2VWD1"/>